<dbReference type="Proteomes" id="UP000829542">
    <property type="component" value="Chromosome"/>
</dbReference>
<evidence type="ECO:0000313" key="5">
    <source>
        <dbReference type="EMBL" id="UNM97152.1"/>
    </source>
</evidence>
<evidence type="ECO:0000313" key="6">
    <source>
        <dbReference type="Proteomes" id="UP000829542"/>
    </source>
</evidence>
<proteinExistence type="predicted"/>
<accession>A0ABY3X2N5</accession>
<dbReference type="RefSeq" id="WP_242152107.1">
    <property type="nucleotide sequence ID" value="NZ_CP093379.1"/>
</dbReference>
<dbReference type="PANTHER" id="PTHR33204">
    <property type="entry name" value="TRANSCRIPTIONAL REGULATOR, MARR FAMILY"/>
    <property type="match status" value="1"/>
</dbReference>
<keyword evidence="1" id="KW-0805">Transcription regulation</keyword>
<dbReference type="CDD" id="cd00090">
    <property type="entry name" value="HTH_ARSR"/>
    <property type="match status" value="1"/>
</dbReference>
<dbReference type="InterPro" id="IPR002577">
    <property type="entry name" value="HTH_HxlR"/>
</dbReference>
<keyword evidence="2" id="KW-0238">DNA-binding</keyword>
<protein>
    <submittedName>
        <fullName evidence="5">Helix-turn-helix transcriptional regulator</fullName>
    </submittedName>
</protein>
<feature type="domain" description="HTH hxlR-type" evidence="4">
    <location>
        <begin position="8"/>
        <end position="106"/>
    </location>
</feature>
<evidence type="ECO:0000256" key="3">
    <source>
        <dbReference type="ARBA" id="ARBA00023163"/>
    </source>
</evidence>
<name>A0ABY3X2N5_9GAMM</name>
<evidence type="ECO:0000256" key="1">
    <source>
        <dbReference type="ARBA" id="ARBA00023015"/>
    </source>
</evidence>
<dbReference type="EMBL" id="CP093379">
    <property type="protein sequence ID" value="UNM97152.1"/>
    <property type="molecule type" value="Genomic_DNA"/>
</dbReference>
<dbReference type="InterPro" id="IPR036388">
    <property type="entry name" value="WH-like_DNA-bd_sf"/>
</dbReference>
<gene>
    <name evidence="5" type="ORF">MMG00_04700</name>
</gene>
<dbReference type="Pfam" id="PF01638">
    <property type="entry name" value="HxlR"/>
    <property type="match status" value="1"/>
</dbReference>
<reference evidence="5 6" key="1">
    <citation type="submission" date="2022-03" db="EMBL/GenBank/DDBJ databases">
        <title>Ignatzschineria rhizosphaerae HR5S32.</title>
        <authorList>
            <person name="Sun J.Q."/>
            <person name="Feng J.Y."/>
        </authorList>
    </citation>
    <scope>NUCLEOTIDE SEQUENCE [LARGE SCALE GENOMIC DNA]</scope>
    <source>
        <strain evidence="5 6">HR5S32</strain>
    </source>
</reference>
<dbReference type="InterPro" id="IPR036390">
    <property type="entry name" value="WH_DNA-bd_sf"/>
</dbReference>
<dbReference type="SUPFAM" id="SSF46785">
    <property type="entry name" value="Winged helix' DNA-binding domain"/>
    <property type="match status" value="1"/>
</dbReference>
<dbReference type="PROSITE" id="PS51118">
    <property type="entry name" value="HTH_HXLR"/>
    <property type="match status" value="1"/>
</dbReference>
<dbReference type="InterPro" id="IPR011991">
    <property type="entry name" value="ArsR-like_HTH"/>
</dbReference>
<keyword evidence="3" id="KW-0804">Transcription</keyword>
<keyword evidence="6" id="KW-1185">Reference proteome</keyword>
<sequence length="106" mass="12091">MKDQNIICPVALTLSLIEGKWKTLILRDLLEGKKRFGELQRSVEGISQKVLTTQLRALEANGIVERIAYAEIPPRVEYQLSPQGQSLHAIIDAMRIWGENYQMLDK</sequence>
<evidence type="ECO:0000256" key="2">
    <source>
        <dbReference type="ARBA" id="ARBA00023125"/>
    </source>
</evidence>
<organism evidence="5 6">
    <name type="scientific">Ignatzschineria rhizosphaerae</name>
    <dbReference type="NCBI Taxonomy" id="2923279"/>
    <lineage>
        <taxon>Bacteria</taxon>
        <taxon>Pseudomonadati</taxon>
        <taxon>Pseudomonadota</taxon>
        <taxon>Gammaproteobacteria</taxon>
        <taxon>Cardiobacteriales</taxon>
        <taxon>Ignatzschineriaceae</taxon>
        <taxon>Ignatzschineria</taxon>
    </lineage>
</organism>
<dbReference type="Gene3D" id="1.10.10.10">
    <property type="entry name" value="Winged helix-like DNA-binding domain superfamily/Winged helix DNA-binding domain"/>
    <property type="match status" value="1"/>
</dbReference>
<evidence type="ECO:0000259" key="4">
    <source>
        <dbReference type="PROSITE" id="PS51118"/>
    </source>
</evidence>
<dbReference type="PANTHER" id="PTHR33204:SF37">
    <property type="entry name" value="HTH-TYPE TRANSCRIPTIONAL REGULATOR YODB"/>
    <property type="match status" value="1"/>
</dbReference>